<evidence type="ECO:0000313" key="2">
    <source>
        <dbReference type="EMBL" id="HJD49742.1"/>
    </source>
</evidence>
<sequence length="200" mass="21297">MIEPGAHNIAVTMGESQVFAVDLDWGQRVQVQTDLETVQKRFMAWSTRVLSPFGSDALVNDTDSSDFGSSKSVSLQARTFPIRYKNSGEIYPNENSVPGRYYIIVSGGDREDTADKQGEAKGTMTVEVLGKAGEGAPEFASFDKDLDEEQDEGAADADAKNVAAEQKGSGMSWPMIGAAAVGIIALLAAIVLAVTGRKKS</sequence>
<evidence type="ECO:0000256" key="1">
    <source>
        <dbReference type="SAM" id="Phobius"/>
    </source>
</evidence>
<reference evidence="2" key="1">
    <citation type="journal article" date="2021" name="PeerJ">
        <title>Extensive microbial diversity within the chicken gut microbiome revealed by metagenomics and culture.</title>
        <authorList>
            <person name="Gilroy R."/>
            <person name="Ravi A."/>
            <person name="Getino M."/>
            <person name="Pursley I."/>
            <person name="Horton D.L."/>
            <person name="Alikhan N.F."/>
            <person name="Baker D."/>
            <person name="Gharbi K."/>
            <person name="Hall N."/>
            <person name="Watson M."/>
            <person name="Adriaenssens E.M."/>
            <person name="Foster-Nyarko E."/>
            <person name="Jarju S."/>
            <person name="Secka A."/>
            <person name="Antonio M."/>
            <person name="Oren A."/>
            <person name="Chaudhuri R.R."/>
            <person name="La Ragione R."/>
            <person name="Hildebrand F."/>
            <person name="Pallen M.J."/>
        </authorList>
    </citation>
    <scope>NUCLEOTIDE SEQUENCE</scope>
    <source>
        <strain evidence="2">5925</strain>
    </source>
</reference>
<organism evidence="2 3">
    <name type="scientific">Candidatus Corynebacterium intestinavium</name>
    <dbReference type="NCBI Taxonomy" id="2838531"/>
    <lineage>
        <taxon>Bacteria</taxon>
        <taxon>Bacillati</taxon>
        <taxon>Actinomycetota</taxon>
        <taxon>Actinomycetes</taxon>
        <taxon>Mycobacteriales</taxon>
        <taxon>Corynebacteriaceae</taxon>
        <taxon>Corynebacterium</taxon>
    </lineage>
</organism>
<dbReference type="AlphaFoldDB" id="A0A9D2UC99"/>
<name>A0A9D2UC99_9CORY</name>
<feature type="transmembrane region" description="Helical" evidence="1">
    <location>
        <begin position="173"/>
        <end position="194"/>
    </location>
</feature>
<keyword evidence="1" id="KW-0812">Transmembrane</keyword>
<reference evidence="2" key="2">
    <citation type="submission" date="2021-04" db="EMBL/GenBank/DDBJ databases">
        <authorList>
            <person name="Gilroy R."/>
        </authorList>
    </citation>
    <scope>NUCLEOTIDE SEQUENCE</scope>
    <source>
        <strain evidence="2">5925</strain>
    </source>
</reference>
<evidence type="ECO:0000313" key="3">
    <source>
        <dbReference type="Proteomes" id="UP000823907"/>
    </source>
</evidence>
<keyword evidence="1" id="KW-1133">Transmembrane helix</keyword>
<gene>
    <name evidence="2" type="ORF">H9907_06575</name>
</gene>
<dbReference type="EMBL" id="DWUR01000104">
    <property type="protein sequence ID" value="HJD49742.1"/>
    <property type="molecule type" value="Genomic_DNA"/>
</dbReference>
<comment type="caution">
    <text evidence="2">The sequence shown here is derived from an EMBL/GenBank/DDBJ whole genome shotgun (WGS) entry which is preliminary data.</text>
</comment>
<accession>A0A9D2UC99</accession>
<protein>
    <submittedName>
        <fullName evidence="2">Uncharacterized protein</fullName>
    </submittedName>
</protein>
<dbReference type="Proteomes" id="UP000823907">
    <property type="component" value="Unassembled WGS sequence"/>
</dbReference>
<keyword evidence="1" id="KW-0472">Membrane</keyword>
<proteinExistence type="predicted"/>